<feature type="transmembrane region" description="Helical" evidence="1">
    <location>
        <begin position="93"/>
        <end position="117"/>
    </location>
</feature>
<dbReference type="EMBL" id="AP020326">
    <property type="protein sequence ID" value="BBN47240.1"/>
    <property type="molecule type" value="Genomic_DNA"/>
</dbReference>
<protein>
    <recommendedName>
        <fullName evidence="4">Lipoprotein LpqS</fullName>
    </recommendedName>
</protein>
<gene>
    <name evidence="2" type="ORF">JPH1_17150</name>
</gene>
<dbReference type="Pfam" id="PF26327">
    <property type="entry name" value="LpqS"/>
    <property type="match status" value="1"/>
</dbReference>
<keyword evidence="1" id="KW-0472">Membrane</keyword>
<evidence type="ECO:0000256" key="1">
    <source>
        <dbReference type="SAM" id="Phobius"/>
    </source>
</evidence>
<proteinExistence type="predicted"/>
<feature type="transmembrane region" description="Helical" evidence="1">
    <location>
        <begin position="12"/>
        <end position="33"/>
    </location>
</feature>
<dbReference type="Proteomes" id="UP000327362">
    <property type="component" value="Chromosome"/>
</dbReference>
<dbReference type="InterPro" id="IPR058714">
    <property type="entry name" value="LpqS"/>
</dbReference>
<evidence type="ECO:0000313" key="2">
    <source>
        <dbReference type="EMBL" id="BBN47240.1"/>
    </source>
</evidence>
<evidence type="ECO:0008006" key="4">
    <source>
        <dbReference type="Google" id="ProtNLM"/>
    </source>
</evidence>
<dbReference type="AlphaFoldDB" id="A0AAI8SKM7"/>
<name>A0AAI8SKM7_MYCAV</name>
<accession>A0AAI8SKM7</accession>
<keyword evidence="1" id="KW-1133">Transmembrane helix</keyword>
<reference evidence="2 3" key="1">
    <citation type="submission" date="2019-09" db="EMBL/GenBank/DDBJ databases">
        <title>Complete genome sequence of Mycobacterium avium subsp. hominissuis strain JP-H-1.</title>
        <authorList>
            <person name="Kinoshita Y."/>
            <person name="Niwa H."/>
            <person name="Uchida-Fujii E."/>
            <person name="Nukada T."/>
        </authorList>
    </citation>
    <scope>NUCLEOTIDE SEQUENCE [LARGE SCALE GENOMIC DNA]</scope>
    <source>
        <strain evidence="2 3">JP-H-1</strain>
    </source>
</reference>
<organism evidence="2 3">
    <name type="scientific">Mycobacterium avium subsp. hominissuis</name>
    <dbReference type="NCBI Taxonomy" id="439334"/>
    <lineage>
        <taxon>Bacteria</taxon>
        <taxon>Bacillati</taxon>
        <taxon>Actinomycetota</taxon>
        <taxon>Actinomycetes</taxon>
        <taxon>Mycobacteriales</taxon>
        <taxon>Mycobacteriaceae</taxon>
        <taxon>Mycobacterium</taxon>
        <taxon>Mycobacterium avium complex (MAC)</taxon>
    </lineage>
</organism>
<evidence type="ECO:0000313" key="3">
    <source>
        <dbReference type="Proteomes" id="UP000327362"/>
    </source>
</evidence>
<sequence>MRLGGASWLLRLRYVAVVGTAVWLAAWGVLIGADSVIMPSHSSVARPAPAVVASTSGGDHPSFGVDHSHVGKGLSGEHPEQFTTAVLPRSGTAVAALAALGVVLAVAVAVAGGLAWFGVPAGRGPPRAPAFSVTGQDVLTRFCLSRR</sequence>
<keyword evidence="1" id="KW-0812">Transmembrane</keyword>